<dbReference type="InterPro" id="IPR050828">
    <property type="entry name" value="C-type_lectin/matrix_domain"/>
</dbReference>
<dbReference type="PROSITE" id="PS50041">
    <property type="entry name" value="C_TYPE_LECTIN_2"/>
    <property type="match status" value="1"/>
</dbReference>
<dbReference type="InterPro" id="IPR001304">
    <property type="entry name" value="C-type_lectin-like"/>
</dbReference>
<proteinExistence type="predicted"/>
<organism evidence="3 4">
    <name type="scientific">Malurus cyaneus samueli</name>
    <dbReference type="NCBI Taxonomy" id="2593467"/>
    <lineage>
        <taxon>Eukaryota</taxon>
        <taxon>Metazoa</taxon>
        <taxon>Chordata</taxon>
        <taxon>Craniata</taxon>
        <taxon>Vertebrata</taxon>
        <taxon>Euteleostomi</taxon>
        <taxon>Archelosauria</taxon>
        <taxon>Archosauria</taxon>
        <taxon>Dinosauria</taxon>
        <taxon>Saurischia</taxon>
        <taxon>Theropoda</taxon>
        <taxon>Coelurosauria</taxon>
        <taxon>Aves</taxon>
        <taxon>Neognathae</taxon>
        <taxon>Neoaves</taxon>
        <taxon>Telluraves</taxon>
        <taxon>Australaves</taxon>
        <taxon>Passeriformes</taxon>
        <taxon>Meliphagoidea</taxon>
        <taxon>Maluridae</taxon>
        <taxon>Malurus</taxon>
    </lineage>
</organism>
<dbReference type="Proteomes" id="UP000694560">
    <property type="component" value="Unplaced"/>
</dbReference>
<dbReference type="Ensembl" id="ENSMCST00000007299.1">
    <property type="protein sequence ID" value="ENSMCSP00000007127.1"/>
    <property type="gene ID" value="ENSMCSG00000005134.1"/>
</dbReference>
<accession>A0A8C5TIY9</accession>
<dbReference type="Pfam" id="PF00059">
    <property type="entry name" value="Lectin_C"/>
    <property type="match status" value="1"/>
</dbReference>
<dbReference type="AlphaFoldDB" id="A0A8C5TIY9"/>
<evidence type="ECO:0000256" key="1">
    <source>
        <dbReference type="ARBA" id="ARBA00004401"/>
    </source>
</evidence>
<evidence type="ECO:0000259" key="2">
    <source>
        <dbReference type="PROSITE" id="PS50041"/>
    </source>
</evidence>
<comment type="subcellular location">
    <subcellularLocation>
        <location evidence="1">Cell membrane</location>
        <topology evidence="1">Single-pass type II membrane protein</topology>
    </subcellularLocation>
</comment>
<protein>
    <recommendedName>
        <fullName evidence="2">C-type lectin domain-containing protein</fullName>
    </recommendedName>
</protein>
<dbReference type="OrthoDB" id="10059571at2759"/>
<feature type="domain" description="C-type lectin" evidence="2">
    <location>
        <begin position="40"/>
        <end position="110"/>
    </location>
</feature>
<reference evidence="3" key="1">
    <citation type="submission" date="2025-08" db="UniProtKB">
        <authorList>
            <consortium name="Ensembl"/>
        </authorList>
    </citation>
    <scope>IDENTIFICATION</scope>
</reference>
<name>A0A8C5TIY9_9PASS</name>
<keyword evidence="4" id="KW-1185">Reference proteome</keyword>
<dbReference type="GO" id="GO:0005886">
    <property type="term" value="C:plasma membrane"/>
    <property type="evidence" value="ECO:0007669"/>
    <property type="project" value="UniProtKB-SubCell"/>
</dbReference>
<evidence type="ECO:0000313" key="3">
    <source>
        <dbReference type="Ensembl" id="ENSMCSP00000007127.1"/>
    </source>
</evidence>
<dbReference type="SUPFAM" id="SSF56436">
    <property type="entry name" value="C-type lectin-like"/>
    <property type="match status" value="1"/>
</dbReference>
<sequence>MDQQPGGQSCLRCRILLGTEIEVLADTPLLLACPHGWVGHRGICYFLSRDQLSWDQAQARCSELGASLAVLQDWEMEFLFRLTWNENYWLGLRRRGRELQWGDGSSFNSS</sequence>
<evidence type="ECO:0000313" key="4">
    <source>
        <dbReference type="Proteomes" id="UP000694560"/>
    </source>
</evidence>
<reference evidence="3" key="2">
    <citation type="submission" date="2025-09" db="UniProtKB">
        <authorList>
            <consortium name="Ensembl"/>
        </authorList>
    </citation>
    <scope>IDENTIFICATION</scope>
</reference>
<dbReference type="InterPro" id="IPR016186">
    <property type="entry name" value="C-type_lectin-like/link_sf"/>
</dbReference>
<dbReference type="Gene3D" id="3.10.100.10">
    <property type="entry name" value="Mannose-Binding Protein A, subunit A"/>
    <property type="match status" value="1"/>
</dbReference>
<dbReference type="PANTHER" id="PTHR45710:SF26">
    <property type="entry name" value="RH26557P"/>
    <property type="match status" value="1"/>
</dbReference>
<dbReference type="InterPro" id="IPR016187">
    <property type="entry name" value="CTDL_fold"/>
</dbReference>
<dbReference type="PANTHER" id="PTHR45710">
    <property type="entry name" value="C-TYPE LECTIN DOMAIN-CONTAINING PROTEIN 180"/>
    <property type="match status" value="1"/>
</dbReference>